<evidence type="ECO:0000313" key="4">
    <source>
        <dbReference type="EMBL" id="CAB3403827.1"/>
    </source>
</evidence>
<dbReference type="InterPro" id="IPR028283">
    <property type="entry name" value="WASH-7_C"/>
</dbReference>
<reference evidence="4 5" key="1">
    <citation type="submission" date="2020-04" db="EMBL/GenBank/DDBJ databases">
        <authorList>
            <person name="Laetsch R D."/>
            <person name="Stevens L."/>
            <person name="Kumar S."/>
            <person name="Blaxter L. M."/>
        </authorList>
    </citation>
    <scope>NUCLEOTIDE SEQUENCE [LARGE SCALE GENOMIC DNA]</scope>
</reference>
<protein>
    <submittedName>
        <fullName evidence="4">Uncharacterized protein</fullName>
    </submittedName>
</protein>
<name>A0A8S1ENW4_9PELO</name>
<evidence type="ECO:0000259" key="3">
    <source>
        <dbReference type="Pfam" id="PF14746"/>
    </source>
</evidence>
<dbReference type="GO" id="GO:0007032">
    <property type="term" value="P:endosome organization"/>
    <property type="evidence" value="ECO:0007669"/>
    <property type="project" value="TreeGrafter"/>
</dbReference>
<evidence type="ECO:0000313" key="5">
    <source>
        <dbReference type="Proteomes" id="UP000494206"/>
    </source>
</evidence>
<dbReference type="Pfam" id="PF14745">
    <property type="entry name" value="WASH-4_N"/>
    <property type="match status" value="1"/>
</dbReference>
<proteinExistence type="predicted"/>
<dbReference type="InterPro" id="IPR028191">
    <property type="entry name" value="WASH-4_N"/>
</dbReference>
<dbReference type="InterPro" id="IPR028282">
    <property type="entry name" value="WASH-7_central"/>
</dbReference>
<dbReference type="Pfam" id="PF14746">
    <property type="entry name" value="WASH-7_C"/>
    <property type="match status" value="1"/>
</dbReference>
<dbReference type="OrthoDB" id="10261210at2759"/>
<evidence type="ECO:0000259" key="1">
    <source>
        <dbReference type="Pfam" id="PF14744"/>
    </source>
</evidence>
<gene>
    <name evidence="4" type="ORF">CBOVIS_LOCUS6240</name>
</gene>
<dbReference type="InterPro" id="IPR027307">
    <property type="entry name" value="WASH7"/>
</dbReference>
<dbReference type="GO" id="GO:0016197">
    <property type="term" value="P:endosomal transport"/>
    <property type="evidence" value="ECO:0007669"/>
    <property type="project" value="TreeGrafter"/>
</dbReference>
<dbReference type="GO" id="GO:0005768">
    <property type="term" value="C:endosome"/>
    <property type="evidence" value="ECO:0007669"/>
    <property type="project" value="TreeGrafter"/>
</dbReference>
<evidence type="ECO:0000259" key="2">
    <source>
        <dbReference type="Pfam" id="PF14745"/>
    </source>
</evidence>
<accession>A0A8S1ENW4</accession>
<dbReference type="PANTHER" id="PTHR31409:SF0">
    <property type="entry name" value="WASH COMPLEX SUBUNIT 4"/>
    <property type="match status" value="1"/>
</dbReference>
<comment type="caution">
    <text evidence="4">The sequence shown here is derived from an EMBL/GenBank/DDBJ whole genome shotgun (WGS) entry which is preliminary data.</text>
</comment>
<dbReference type="EMBL" id="CADEPM010000004">
    <property type="protein sequence ID" value="CAB3403827.1"/>
    <property type="molecule type" value="Genomic_DNA"/>
</dbReference>
<dbReference type="Pfam" id="PF14744">
    <property type="entry name" value="WASH-7_mid"/>
    <property type="match status" value="1"/>
</dbReference>
<feature type="domain" description="WASH complex subunit 4 N-terminal" evidence="2">
    <location>
        <begin position="367"/>
        <end position="865"/>
    </location>
</feature>
<dbReference type="GO" id="GO:0071203">
    <property type="term" value="C:WASH complex"/>
    <property type="evidence" value="ECO:0007669"/>
    <property type="project" value="InterPro"/>
</dbReference>
<sequence length="1446" mass="167939">MFPFEQLPVEMRVEILKRTEFRTVQSMRRVSKGMDSCIHSFRKYMRPMEIFQMLVTTEKICFTLANAFEICSVSHEDAKYFFHSAFVETLWIEMGGSELEPFEFITTILPKTLKVEFLKLGGSRTECDISKMTAFMDDIRCKNLIIEYRFCLPVDFFKTFPLSKLEGITIGEERSHHNYERWSVDCFKKFKGTWLEIGQNQLTPSNILQIVQDWKSFEISKIVMYNIVLSFPIRSVAESLRNTTVQITPIRWKAFRRRENEENSETLEIICYPKTNPAFSVPNELFYYLGNMEQSGSSVRENEQHLRDEILCKIDLHNHPNRSRFLAEITEPPSVDPSTIVFCADKTMEGTVRIASKIVEKSSVMVSDANEKYWPVILLYAESTVKVSESHSKAVATVSSMAPYYHNLSQFILDSQELFRNMVHQLNLLRTFDTRALPKSNELSFLRVWRSLGDLLAISVTLDLIVKNHPVVRSQMEVNLTHVSNTLEQNGTLDETHVGMYKQAKRVIEQFLSNILGGNAFRNACAMSLGELDNSRDLADAFERAVEQLFNEYQNTAGFGIPATNSSLFLSLCSLAGYYYLHFPQFARPKLLKLLATIQPKNVVFYVIGSIGFFPMEFLCTEVGDAKFFDEKYKKSFASLKRSVLSEGAAKTLLNELVTHARRTSAWKNSIFMNLRKQRRSRKRNPVSLLLELSELFMAGVQHAEITTRLFKSLMILYAENTDNDIGEVSKFETHMLIDVVTEIKSIEMIFDKCWKMFMRANKLAEQQYRVYAIKFVDQAMEKMTRMNLPQSFYRSRYGALTAARNLLLDTGSKERMISCRIALQLADVERYLPASEYYKLDEFVRRISALAGCYGIAKNSTNCSFLFHSLPFFHKFWMRVTKKKCSYEALQHFSRVIDDIASFCARAKHKIPSYTIPMQDVFTDEMIEIMKKNFLNPLCVRIENDLRVQTHPHLTIDERDRITEDDVNYIKMLMRRKELRIYDRIIDVSEYIISYLERTFFNLIVIAPNEMDTYLRMVNMAREKYGINVKFAQLLHESREYNGDVQHITNYLDWFSHYFNYSIHRKMFIEKMAADRKLMVVGMDDFKSSIEKYNASLFSLSLSKAYKILSKKMTTVYNLFGNPMIIGQIQVLLRDYTKQVDELKDYALSQDHVLKFMNSLESFEIDGLFDPIEQYPAANDNNRKQEEPHEETEKGTLENIRLLVTQIGNVLGFSKNLNIATLEHLSQNPAASIIDELSPTTASDFLEETEENMTIASYLMRRLEDQYSEAPQPRDADLADFYVPAFQETFDKIRREARASNSNTNGSEMFFIMVPALVMSHAEHMLECKSRLQRSISMEHNIELTFTDDGFSIGLAFILVVFRQKDFFDQVEWFQSVRKHIENKKQMPVTTSEVANKMRCDRLTALEKEINYIETTLNTAVSFYDKASTFFCRGFQSQNMASIFN</sequence>
<feature type="domain" description="WASH complex subunit 7 central" evidence="1">
    <location>
        <begin position="866"/>
        <end position="1228"/>
    </location>
</feature>
<organism evidence="4 5">
    <name type="scientific">Caenorhabditis bovis</name>
    <dbReference type="NCBI Taxonomy" id="2654633"/>
    <lineage>
        <taxon>Eukaryota</taxon>
        <taxon>Metazoa</taxon>
        <taxon>Ecdysozoa</taxon>
        <taxon>Nematoda</taxon>
        <taxon>Chromadorea</taxon>
        <taxon>Rhabditida</taxon>
        <taxon>Rhabditina</taxon>
        <taxon>Rhabditomorpha</taxon>
        <taxon>Rhabditoidea</taxon>
        <taxon>Rhabditidae</taxon>
        <taxon>Peloderinae</taxon>
        <taxon>Caenorhabditis</taxon>
    </lineage>
</organism>
<dbReference type="PANTHER" id="PTHR31409">
    <property type="entry name" value="WASH COMPLEX SUBUNIT 4"/>
    <property type="match status" value="1"/>
</dbReference>
<feature type="domain" description="WASH complex subunit 7 C-terminal" evidence="3">
    <location>
        <begin position="1290"/>
        <end position="1425"/>
    </location>
</feature>
<keyword evidence="5" id="KW-1185">Reference proteome</keyword>
<dbReference type="Proteomes" id="UP000494206">
    <property type="component" value="Unassembled WGS sequence"/>
</dbReference>